<dbReference type="Pfam" id="PF08279">
    <property type="entry name" value="HTH_11"/>
    <property type="match status" value="1"/>
</dbReference>
<dbReference type="InterPro" id="IPR036390">
    <property type="entry name" value="WH_DNA-bd_sf"/>
</dbReference>
<comment type="caution">
    <text evidence="4">The sequence shown here is derived from an EMBL/GenBank/DDBJ whole genome shotgun (WGS) entry which is preliminary data.</text>
</comment>
<dbReference type="AlphaFoldDB" id="A0A1Y3PPI0"/>
<dbReference type="PIRSF" id="PIRSF016838">
    <property type="entry name" value="PafC"/>
    <property type="match status" value="1"/>
</dbReference>
<organism evidence="4 5">
    <name type="scientific">Bacillus thermozeamaize</name>
    <dbReference type="NCBI Taxonomy" id="230954"/>
    <lineage>
        <taxon>Bacteria</taxon>
        <taxon>Bacillati</taxon>
        <taxon>Bacillota</taxon>
        <taxon>Bacilli</taxon>
        <taxon>Bacillales</taxon>
        <taxon>Bacillaceae</taxon>
        <taxon>Bacillus</taxon>
    </lineage>
</organism>
<keyword evidence="1" id="KW-0805">Transcription regulation</keyword>
<dbReference type="Pfam" id="PF25583">
    <property type="entry name" value="WCX"/>
    <property type="match status" value="1"/>
</dbReference>
<gene>
    <name evidence="4" type="ORF">BAA01_16650</name>
</gene>
<dbReference type="InterPro" id="IPR051534">
    <property type="entry name" value="CBASS_pafABC_assoc_protein"/>
</dbReference>
<evidence type="ECO:0000256" key="1">
    <source>
        <dbReference type="ARBA" id="ARBA00023015"/>
    </source>
</evidence>
<dbReference type="InterPro" id="IPR036388">
    <property type="entry name" value="WH-like_DNA-bd_sf"/>
</dbReference>
<sequence>MSKERLLRLLRLIDLIQARPGISAPDLAEECEVSERTIYRDLELLAEAGFPIVNEGYGKGYRFIGSFAIYPMDLTEEEAMAFSMIPVWLERLGEQLSPAWRRAYEKVLSAHAKEKKNALTFLDRLQEVIQLGKPHYAPETRNLFPDIFRAIVNQKTIEALYHSQGRNETRWRRIDPYQLLPREYRLYLVGFCHDNQDFRTFRLSRFHEVKVLDECFERRPFNIYEYMRGTWSIERGQEEIRFVVRFSPEAARYVLEEELFLKPKFEEQEDGSVLMEVTVNSSGEFLRWLYGYGEDAEILEPAEYRRRMREKLERWLKRYGTHPQ</sequence>
<evidence type="ECO:0000256" key="2">
    <source>
        <dbReference type="ARBA" id="ARBA00023163"/>
    </source>
</evidence>
<accession>A0A1Y3PPI0</accession>
<dbReference type="PANTHER" id="PTHR34580">
    <property type="match status" value="1"/>
</dbReference>
<dbReference type="InterPro" id="IPR026881">
    <property type="entry name" value="WYL_dom"/>
</dbReference>
<evidence type="ECO:0000313" key="5">
    <source>
        <dbReference type="Proteomes" id="UP000196475"/>
    </source>
</evidence>
<dbReference type="InterPro" id="IPR057727">
    <property type="entry name" value="WCX_dom"/>
</dbReference>
<dbReference type="EMBL" id="LZRT01000080">
    <property type="protein sequence ID" value="OUM87038.1"/>
    <property type="molecule type" value="Genomic_DNA"/>
</dbReference>
<dbReference type="Gene3D" id="1.10.10.10">
    <property type="entry name" value="Winged helix-like DNA-binding domain superfamily/Winged helix DNA-binding domain"/>
    <property type="match status" value="1"/>
</dbReference>
<reference evidence="5" key="1">
    <citation type="submission" date="2016-06" db="EMBL/GenBank/DDBJ databases">
        <authorList>
            <person name="Nascimento L."/>
            <person name="Pereira R.V."/>
            <person name="Martins L.F."/>
            <person name="Quaggio R.B."/>
            <person name="Silva A.M."/>
            <person name="Setubal J.C."/>
        </authorList>
    </citation>
    <scope>NUCLEOTIDE SEQUENCE [LARGE SCALE GENOMIC DNA]</scope>
</reference>
<dbReference type="SUPFAM" id="SSF46785">
    <property type="entry name" value="Winged helix' DNA-binding domain"/>
    <property type="match status" value="1"/>
</dbReference>
<keyword evidence="2" id="KW-0804">Transcription</keyword>
<dbReference type="InterPro" id="IPR028349">
    <property type="entry name" value="PafC-like"/>
</dbReference>
<feature type="domain" description="HTH deoR-type" evidence="3">
    <location>
        <begin position="5"/>
        <end position="69"/>
    </location>
</feature>
<dbReference type="GO" id="GO:0003700">
    <property type="term" value="F:DNA-binding transcription factor activity"/>
    <property type="evidence" value="ECO:0007669"/>
    <property type="project" value="InterPro"/>
</dbReference>
<dbReference type="Proteomes" id="UP000196475">
    <property type="component" value="Unassembled WGS sequence"/>
</dbReference>
<name>A0A1Y3PPI0_9BACI</name>
<evidence type="ECO:0000313" key="4">
    <source>
        <dbReference type="EMBL" id="OUM87038.1"/>
    </source>
</evidence>
<dbReference type="InterPro" id="IPR013196">
    <property type="entry name" value="HTH_11"/>
</dbReference>
<evidence type="ECO:0000259" key="3">
    <source>
        <dbReference type="PROSITE" id="PS51000"/>
    </source>
</evidence>
<dbReference type="PROSITE" id="PS51000">
    <property type="entry name" value="HTH_DEOR_2"/>
    <property type="match status" value="1"/>
</dbReference>
<protein>
    <submittedName>
        <fullName evidence="4">Transcriptional regulator</fullName>
    </submittedName>
</protein>
<dbReference type="Pfam" id="PF13280">
    <property type="entry name" value="WYL"/>
    <property type="match status" value="1"/>
</dbReference>
<proteinExistence type="predicted"/>
<dbReference type="PROSITE" id="PS52050">
    <property type="entry name" value="WYL"/>
    <property type="match status" value="1"/>
</dbReference>
<dbReference type="InterPro" id="IPR001034">
    <property type="entry name" value="DeoR_HTH"/>
</dbReference>
<dbReference type="PANTHER" id="PTHR34580:SF1">
    <property type="entry name" value="PROTEIN PAFC"/>
    <property type="match status" value="1"/>
</dbReference>